<dbReference type="EMBL" id="JAXOVC010000005">
    <property type="protein sequence ID" value="KAK4501619.1"/>
    <property type="molecule type" value="Genomic_DNA"/>
</dbReference>
<evidence type="ECO:0000313" key="2">
    <source>
        <dbReference type="EMBL" id="KAK4501619.1"/>
    </source>
</evidence>
<proteinExistence type="predicted"/>
<dbReference type="SMART" id="SM00384">
    <property type="entry name" value="AT_hook"/>
    <property type="match status" value="3"/>
</dbReference>
<evidence type="ECO:0000313" key="3">
    <source>
        <dbReference type="Proteomes" id="UP001305779"/>
    </source>
</evidence>
<sequence length="232" mass="25785">MSFQLNNYRASDAAVKAIAKKRLQQLGVAVANNQRRQHMALLQYKVFRAAIAKAQQTGDYQDIAKYVFLTDPAQRSKATAWMINKLRKAKAEANVSEAEDVSTPKEADVEQTTLNDTMTANENLNNDYDIMTPETPKPKKRGRPSKADLALRLEQQAVANSSSPVTTPTTIMPVQPKKRGRPSKIQKASASLPQSVPKRRGRPSKAMLLERSQRSKSEDLTGRDLCDTMATE</sequence>
<keyword evidence="3" id="KW-1185">Reference proteome</keyword>
<feature type="compositionally biased region" description="Polar residues" evidence="1">
    <location>
        <begin position="110"/>
        <end position="126"/>
    </location>
</feature>
<protein>
    <submittedName>
        <fullName evidence="2">Uncharacterized protein</fullName>
    </submittedName>
</protein>
<name>A0ABR0EJB2_ZASCE</name>
<reference evidence="2 3" key="1">
    <citation type="journal article" date="2023" name="G3 (Bethesda)">
        <title>A chromosome-level genome assembly of Zasmidium syzygii isolated from banana leaves.</title>
        <authorList>
            <person name="van Westerhoven A.C."/>
            <person name="Mehrabi R."/>
            <person name="Talebi R."/>
            <person name="Steentjes M.B.F."/>
            <person name="Corcolon B."/>
            <person name="Chong P.A."/>
            <person name="Kema G.H.J."/>
            <person name="Seidl M.F."/>
        </authorList>
    </citation>
    <scope>NUCLEOTIDE SEQUENCE [LARGE SCALE GENOMIC DNA]</scope>
    <source>
        <strain evidence="2 3">P124</strain>
    </source>
</reference>
<feature type="region of interest" description="Disordered" evidence="1">
    <location>
        <begin position="96"/>
        <end position="232"/>
    </location>
</feature>
<comment type="caution">
    <text evidence="2">The sequence shown here is derived from an EMBL/GenBank/DDBJ whole genome shotgun (WGS) entry which is preliminary data.</text>
</comment>
<dbReference type="Pfam" id="PF02178">
    <property type="entry name" value="AT_hook"/>
    <property type="match status" value="3"/>
</dbReference>
<gene>
    <name evidence="2" type="ORF">PRZ48_007428</name>
</gene>
<feature type="compositionally biased region" description="Basic and acidic residues" evidence="1">
    <location>
        <begin position="211"/>
        <end position="226"/>
    </location>
</feature>
<evidence type="ECO:0000256" key="1">
    <source>
        <dbReference type="SAM" id="MobiDB-lite"/>
    </source>
</evidence>
<dbReference type="Proteomes" id="UP001305779">
    <property type="component" value="Unassembled WGS sequence"/>
</dbReference>
<feature type="compositionally biased region" description="Polar residues" evidence="1">
    <location>
        <begin position="157"/>
        <end position="172"/>
    </location>
</feature>
<dbReference type="InterPro" id="IPR017956">
    <property type="entry name" value="AT_hook_DNA-bd_motif"/>
</dbReference>
<organism evidence="2 3">
    <name type="scientific">Zasmidium cellare</name>
    <name type="common">Wine cellar mold</name>
    <name type="synonym">Racodium cellare</name>
    <dbReference type="NCBI Taxonomy" id="395010"/>
    <lineage>
        <taxon>Eukaryota</taxon>
        <taxon>Fungi</taxon>
        <taxon>Dikarya</taxon>
        <taxon>Ascomycota</taxon>
        <taxon>Pezizomycotina</taxon>
        <taxon>Dothideomycetes</taxon>
        <taxon>Dothideomycetidae</taxon>
        <taxon>Mycosphaerellales</taxon>
        <taxon>Mycosphaerellaceae</taxon>
        <taxon>Zasmidium</taxon>
    </lineage>
</organism>
<dbReference type="PRINTS" id="PR00929">
    <property type="entry name" value="ATHOOK"/>
</dbReference>
<accession>A0ABR0EJB2</accession>